<organism evidence="1 2">
    <name type="scientific">Salmonella phage Det7</name>
    <dbReference type="NCBI Taxonomy" id="454798"/>
    <lineage>
        <taxon>Viruses</taxon>
        <taxon>Duplodnaviria</taxon>
        <taxon>Heunggongvirae</taxon>
        <taxon>Uroviricota</taxon>
        <taxon>Caudoviricetes</taxon>
        <taxon>Pantevenvirales</taxon>
        <taxon>Ackermannviridae</taxon>
        <taxon>Cvivirinae</taxon>
        <taxon>Kuttervirus</taxon>
        <taxon>Kuttervirus Det7</taxon>
    </lineage>
</organism>
<evidence type="ECO:0000313" key="1">
    <source>
        <dbReference type="EMBL" id="AJQ20988.1"/>
    </source>
</evidence>
<dbReference type="KEGG" id="vg:24366714"/>
<accession>A0A0C5Q3K7</accession>
<proteinExistence type="predicted"/>
<keyword evidence="2" id="KW-1185">Reference proteome</keyword>
<reference evidence="1 2" key="1">
    <citation type="journal article" date="2015" name="Genome Announc.">
        <title>Genome Sequence of Salmonella enterica Phage Det7.</title>
        <authorList>
            <person name="Casjens S.R."/>
            <person name="Jacobs-Sera D."/>
            <person name="Hatfull G.F."/>
            <person name="Hendrix R.W."/>
        </authorList>
    </citation>
    <scope>NUCLEOTIDE SEQUENCE [LARGE SCALE GENOMIC DNA]</scope>
</reference>
<dbReference type="GeneID" id="24366714"/>
<sequence length="42" mass="4803">MSARDKEIVENTNKLAEQLGIEIEVKTMDDVLTFLNKCLGYE</sequence>
<gene>
    <name evidence="1" type="primary">169</name>
    <name evidence="1" type="ORF">DET7_169</name>
</gene>
<dbReference type="EMBL" id="KP797973">
    <property type="protein sequence ID" value="AJQ20988.1"/>
    <property type="molecule type" value="Genomic_DNA"/>
</dbReference>
<dbReference type="RefSeq" id="YP_009140346.1">
    <property type="nucleotide sequence ID" value="NC_027119.1"/>
</dbReference>
<dbReference type="Proteomes" id="UP000032405">
    <property type="component" value="Segment"/>
</dbReference>
<evidence type="ECO:0000313" key="2">
    <source>
        <dbReference type="Proteomes" id="UP000032405"/>
    </source>
</evidence>
<name>A0A0C5Q3K7_9CAUD</name>
<protein>
    <submittedName>
        <fullName evidence="1">Uncharacterized protein</fullName>
    </submittedName>
</protein>